<dbReference type="InterPro" id="IPR027417">
    <property type="entry name" value="P-loop_NTPase"/>
</dbReference>
<sequence>MFFLQMSGFPGSGKSTLAREIAKRTKSVIIDHDIVKTGLLEGLELECQEVDPRRAGGVAYHIEWALVDFHLSQGHSVILDSPCLYEVLVEKGTALSDKHHVKYKYVECVLNDIHELNNRLKNRERMMTQIGPVDIPEEKWQEVINRAKRKLHVACTKVDTSQPVDHYINDVLLYLNK</sequence>
<dbReference type="Gene3D" id="3.40.50.300">
    <property type="entry name" value="P-loop containing nucleotide triphosphate hydrolases"/>
    <property type="match status" value="1"/>
</dbReference>
<dbReference type="Pfam" id="PF13671">
    <property type="entry name" value="AAA_33"/>
    <property type="match status" value="1"/>
</dbReference>
<dbReference type="Proteomes" id="UP000673394">
    <property type="component" value="Unassembled WGS sequence"/>
</dbReference>
<protein>
    <submittedName>
        <fullName evidence="1">AAA family ATPase</fullName>
    </submittedName>
</protein>
<dbReference type="PANTHER" id="PTHR37807">
    <property type="entry name" value="OS07G0160300 PROTEIN"/>
    <property type="match status" value="1"/>
</dbReference>
<reference evidence="1 3" key="1">
    <citation type="submission" date="2021-04" db="EMBL/GenBank/DDBJ databases">
        <title>Paenibacillus sp. DLE-14 whole genome sequence.</title>
        <authorList>
            <person name="Ham Y.J."/>
        </authorList>
    </citation>
    <scope>NUCLEOTIDE SEQUENCE [LARGE SCALE GENOMIC DNA]</scope>
    <source>
        <strain evidence="1 3">DLE-14</strain>
    </source>
</reference>
<dbReference type="PANTHER" id="PTHR37807:SF3">
    <property type="entry name" value="OS07G0160300 PROTEIN"/>
    <property type="match status" value="1"/>
</dbReference>
<gene>
    <name evidence="1" type="ORF">I8J30_03890</name>
    <name evidence="2" type="ORF">I8J30_12305</name>
</gene>
<comment type="caution">
    <text evidence="1">The sequence shown here is derived from an EMBL/GenBank/DDBJ whole genome shotgun (WGS) entry which is preliminary data.</text>
</comment>
<accession>A0ABS5C761</accession>
<keyword evidence="3" id="KW-1185">Reference proteome</keyword>
<dbReference type="RefSeq" id="WP_210655528.1">
    <property type="nucleotide sequence ID" value="NZ_JAGKSP010000001.1"/>
</dbReference>
<dbReference type="EMBL" id="JAGKSP010000001">
    <property type="protein sequence ID" value="MBP3961841.1"/>
    <property type="molecule type" value="Genomic_DNA"/>
</dbReference>
<evidence type="ECO:0000313" key="2">
    <source>
        <dbReference type="EMBL" id="MBP3963488.1"/>
    </source>
</evidence>
<evidence type="ECO:0000313" key="3">
    <source>
        <dbReference type="Proteomes" id="UP000673394"/>
    </source>
</evidence>
<name>A0ABS5C761_9BACL</name>
<dbReference type="SUPFAM" id="SSF52540">
    <property type="entry name" value="P-loop containing nucleoside triphosphate hydrolases"/>
    <property type="match status" value="1"/>
</dbReference>
<dbReference type="EMBL" id="JAGKSP010000004">
    <property type="protein sequence ID" value="MBP3963488.1"/>
    <property type="molecule type" value="Genomic_DNA"/>
</dbReference>
<organism evidence="1 3">
    <name type="scientific">Paenibacillus lignilyticus</name>
    <dbReference type="NCBI Taxonomy" id="1172615"/>
    <lineage>
        <taxon>Bacteria</taxon>
        <taxon>Bacillati</taxon>
        <taxon>Bacillota</taxon>
        <taxon>Bacilli</taxon>
        <taxon>Bacillales</taxon>
        <taxon>Paenibacillaceae</taxon>
        <taxon>Paenibacillus</taxon>
    </lineage>
</organism>
<proteinExistence type="predicted"/>
<evidence type="ECO:0000313" key="1">
    <source>
        <dbReference type="EMBL" id="MBP3961841.1"/>
    </source>
</evidence>